<comment type="caution">
    <text evidence="1">The sequence shown here is derived from an EMBL/GenBank/DDBJ whole genome shotgun (WGS) entry which is preliminary data.</text>
</comment>
<dbReference type="Gene3D" id="1.10.260.100">
    <property type="match status" value="1"/>
</dbReference>
<protein>
    <submittedName>
        <fullName evidence="1">Uncharacterized protein</fullName>
    </submittedName>
</protein>
<name>A0ABD3P528_9STRA</name>
<organism evidence="1 2">
    <name type="scientific">Cyclotella atomus</name>
    <dbReference type="NCBI Taxonomy" id="382360"/>
    <lineage>
        <taxon>Eukaryota</taxon>
        <taxon>Sar</taxon>
        <taxon>Stramenopiles</taxon>
        <taxon>Ochrophyta</taxon>
        <taxon>Bacillariophyta</taxon>
        <taxon>Coscinodiscophyceae</taxon>
        <taxon>Thalassiosirophycidae</taxon>
        <taxon>Stephanodiscales</taxon>
        <taxon>Stephanodiscaceae</taxon>
        <taxon>Cyclotella</taxon>
    </lineage>
</organism>
<reference evidence="1 2" key="1">
    <citation type="submission" date="2024-10" db="EMBL/GenBank/DDBJ databases">
        <title>Updated reference genomes for cyclostephanoid diatoms.</title>
        <authorList>
            <person name="Roberts W.R."/>
            <person name="Alverson A.J."/>
        </authorList>
    </citation>
    <scope>NUCLEOTIDE SEQUENCE [LARGE SCALE GENOMIC DNA]</scope>
    <source>
        <strain evidence="1 2">AJA010-31</strain>
    </source>
</reference>
<accession>A0ABD3P528</accession>
<keyword evidence="2" id="KW-1185">Reference proteome</keyword>
<evidence type="ECO:0000313" key="2">
    <source>
        <dbReference type="Proteomes" id="UP001530400"/>
    </source>
</evidence>
<dbReference type="AlphaFoldDB" id="A0ABD3P528"/>
<dbReference type="EMBL" id="JALLPJ020000775">
    <property type="protein sequence ID" value="KAL3783265.1"/>
    <property type="molecule type" value="Genomic_DNA"/>
</dbReference>
<sequence>MIAKNPKLAAGMSNPKFTAGLQIIQANPKETLQTLQLDEPEVLKLINEFCSVMGEHFCSLGEKQDKANGAKNHGGLV</sequence>
<proteinExistence type="predicted"/>
<dbReference type="Proteomes" id="UP001530400">
    <property type="component" value="Unassembled WGS sequence"/>
</dbReference>
<evidence type="ECO:0000313" key="1">
    <source>
        <dbReference type="EMBL" id="KAL3783265.1"/>
    </source>
</evidence>
<gene>
    <name evidence="1" type="ORF">ACHAWO_013357</name>
</gene>